<keyword evidence="5" id="KW-0732">Signal</keyword>
<evidence type="ECO:0000256" key="4">
    <source>
        <dbReference type="SAM" id="Phobius"/>
    </source>
</evidence>
<evidence type="ECO:0000259" key="6">
    <source>
        <dbReference type="PROSITE" id="PS50240"/>
    </source>
</evidence>
<organism evidence="7 8">
    <name type="scientific">Enterovibrio coralii</name>
    <dbReference type="NCBI Taxonomy" id="294935"/>
    <lineage>
        <taxon>Bacteria</taxon>
        <taxon>Pseudomonadati</taxon>
        <taxon>Pseudomonadota</taxon>
        <taxon>Gammaproteobacteria</taxon>
        <taxon>Vibrionales</taxon>
        <taxon>Vibrionaceae</taxon>
        <taxon>Enterovibrio</taxon>
    </lineage>
</organism>
<evidence type="ECO:0000256" key="5">
    <source>
        <dbReference type="SAM" id="SignalP"/>
    </source>
</evidence>
<evidence type="ECO:0000313" key="7">
    <source>
        <dbReference type="EMBL" id="KXF81602.1"/>
    </source>
</evidence>
<keyword evidence="4" id="KW-1133">Transmembrane helix</keyword>
<dbReference type="InterPro" id="IPR033116">
    <property type="entry name" value="TRYPSIN_SER"/>
</dbReference>
<dbReference type="PROSITE" id="PS00135">
    <property type="entry name" value="TRYPSIN_SER"/>
    <property type="match status" value="1"/>
</dbReference>
<keyword evidence="1" id="KW-1015">Disulfide bond</keyword>
<keyword evidence="2" id="KW-0378">Hydrolase</keyword>
<feature type="transmembrane region" description="Helical" evidence="4">
    <location>
        <begin position="355"/>
        <end position="374"/>
    </location>
</feature>
<feature type="compositionally biased region" description="Polar residues" evidence="3">
    <location>
        <begin position="345"/>
        <end position="354"/>
    </location>
</feature>
<evidence type="ECO:0000256" key="3">
    <source>
        <dbReference type="SAM" id="MobiDB-lite"/>
    </source>
</evidence>
<dbReference type="InterPro" id="IPR009003">
    <property type="entry name" value="Peptidase_S1_PA"/>
</dbReference>
<dbReference type="PROSITE" id="PS00134">
    <property type="entry name" value="TRYPSIN_HIS"/>
    <property type="match status" value="1"/>
</dbReference>
<dbReference type="RefSeq" id="WP_067416938.1">
    <property type="nucleotide sequence ID" value="NZ_LNTY01000034.1"/>
</dbReference>
<protein>
    <recommendedName>
        <fullName evidence="6">Peptidase S1 domain-containing protein</fullName>
    </recommendedName>
</protein>
<dbReference type="InterPro" id="IPR043504">
    <property type="entry name" value="Peptidase_S1_PA_chymotrypsin"/>
</dbReference>
<accession>A0A135I824</accession>
<dbReference type="EMBL" id="LNTY01000034">
    <property type="protein sequence ID" value="KXF81602.1"/>
    <property type="molecule type" value="Genomic_DNA"/>
</dbReference>
<evidence type="ECO:0000313" key="8">
    <source>
        <dbReference type="Proteomes" id="UP000070529"/>
    </source>
</evidence>
<keyword evidence="2" id="KW-0720">Serine protease</keyword>
<dbReference type="PANTHER" id="PTHR24256">
    <property type="entry name" value="TRYPTASE-RELATED"/>
    <property type="match status" value="1"/>
</dbReference>
<gene>
    <name evidence="7" type="ORF">ATN88_02690</name>
</gene>
<evidence type="ECO:0000256" key="1">
    <source>
        <dbReference type="ARBA" id="ARBA00023157"/>
    </source>
</evidence>
<keyword evidence="4" id="KW-0472">Membrane</keyword>
<dbReference type="GO" id="GO:0006508">
    <property type="term" value="P:proteolysis"/>
    <property type="evidence" value="ECO:0007669"/>
    <property type="project" value="UniProtKB-KW"/>
</dbReference>
<feature type="region of interest" description="Disordered" evidence="3">
    <location>
        <begin position="332"/>
        <end position="358"/>
    </location>
</feature>
<proteinExistence type="predicted"/>
<keyword evidence="2" id="KW-0645">Protease</keyword>
<dbReference type="InterPro" id="IPR051487">
    <property type="entry name" value="Ser/Thr_Proteases_Immune/Dev"/>
</dbReference>
<evidence type="ECO:0000256" key="2">
    <source>
        <dbReference type="RuleBase" id="RU363034"/>
    </source>
</evidence>
<reference evidence="7 8" key="1">
    <citation type="submission" date="2015-11" db="EMBL/GenBank/DDBJ databases">
        <title>Genomic Taxonomy of the Vibrionaceae.</title>
        <authorList>
            <person name="Gomez-Gil B."/>
            <person name="Enciso-Ibarra J."/>
        </authorList>
    </citation>
    <scope>NUCLEOTIDE SEQUENCE [LARGE SCALE GENOMIC DNA]</scope>
    <source>
        <strain evidence="7 8">CAIM 912</strain>
    </source>
</reference>
<name>A0A135I824_9GAMM</name>
<dbReference type="PRINTS" id="PR00722">
    <property type="entry name" value="CHYMOTRYPSIN"/>
</dbReference>
<sequence>MHKLIWPLSLALASLFHTQAFAAQGNASAYILNGSDTDIRDVPWQAYVESYALGIPSVCGGTVIEDIDSGEAKWVLTAAHCMDIKIANLYKMNPETADDVYISTGVADKGDPEFKQRAVQAKTVYIHKAWDKNSNDMYSDIALIELHNSVSKPAKAIALASHKVQEDYDSIAENTKRSPNPSQLISGYGHINPKVSKFVMLDKLQSVHTYAITDGQCQEEFNEFANSGAYIPNMLNDENAFICAGAKGSAINDPTHQIGACRGDSGGPMAWENPSDKTMYLIGITSWGGNHFRSGYRCGLTSTVYTQVSTYKNWIEQCMVGNCPDATVIKSSATQTISPEKPKTATPSRPSTPEASGGAMGTVTFCALVLLAFIRREKQTPSRLRSRSTFS</sequence>
<dbReference type="STRING" id="294935.ATN88_02690"/>
<dbReference type="Pfam" id="PF00089">
    <property type="entry name" value="Trypsin"/>
    <property type="match status" value="1"/>
</dbReference>
<dbReference type="CDD" id="cd00190">
    <property type="entry name" value="Tryp_SPc"/>
    <property type="match status" value="1"/>
</dbReference>
<feature type="domain" description="Peptidase S1" evidence="6">
    <location>
        <begin position="31"/>
        <end position="320"/>
    </location>
</feature>
<dbReference type="PROSITE" id="PS50240">
    <property type="entry name" value="TRYPSIN_DOM"/>
    <property type="match status" value="1"/>
</dbReference>
<dbReference type="SMART" id="SM00020">
    <property type="entry name" value="Tryp_SPc"/>
    <property type="match status" value="1"/>
</dbReference>
<dbReference type="InterPro" id="IPR001254">
    <property type="entry name" value="Trypsin_dom"/>
</dbReference>
<dbReference type="GO" id="GO:0004252">
    <property type="term" value="F:serine-type endopeptidase activity"/>
    <property type="evidence" value="ECO:0007669"/>
    <property type="project" value="InterPro"/>
</dbReference>
<comment type="caution">
    <text evidence="7">The sequence shown here is derived from an EMBL/GenBank/DDBJ whole genome shotgun (WGS) entry which is preliminary data.</text>
</comment>
<dbReference type="SUPFAM" id="SSF50494">
    <property type="entry name" value="Trypsin-like serine proteases"/>
    <property type="match status" value="1"/>
</dbReference>
<keyword evidence="8" id="KW-1185">Reference proteome</keyword>
<dbReference type="Gene3D" id="2.40.10.10">
    <property type="entry name" value="Trypsin-like serine proteases"/>
    <property type="match status" value="1"/>
</dbReference>
<keyword evidence="4" id="KW-0812">Transmembrane</keyword>
<dbReference type="InterPro" id="IPR018114">
    <property type="entry name" value="TRYPSIN_HIS"/>
</dbReference>
<dbReference type="Proteomes" id="UP000070529">
    <property type="component" value="Unassembled WGS sequence"/>
</dbReference>
<dbReference type="OrthoDB" id="9813836at2"/>
<feature type="chain" id="PRO_5007465760" description="Peptidase S1 domain-containing protein" evidence="5">
    <location>
        <begin position="23"/>
        <end position="391"/>
    </location>
</feature>
<feature type="signal peptide" evidence="5">
    <location>
        <begin position="1"/>
        <end position="22"/>
    </location>
</feature>
<dbReference type="InterPro" id="IPR001314">
    <property type="entry name" value="Peptidase_S1A"/>
</dbReference>
<dbReference type="AlphaFoldDB" id="A0A135I824"/>